<evidence type="ECO:0000256" key="5">
    <source>
        <dbReference type="ARBA" id="ARBA00023242"/>
    </source>
</evidence>
<dbReference type="GO" id="GO:0010150">
    <property type="term" value="P:leaf senescence"/>
    <property type="evidence" value="ECO:0007669"/>
    <property type="project" value="UniProtKB-ARBA"/>
</dbReference>
<protein>
    <recommendedName>
        <fullName evidence="8">WRKY domain-containing protein</fullName>
    </recommendedName>
</protein>
<dbReference type="OrthoDB" id="1888929at2759"/>
<dbReference type="GO" id="GO:0009751">
    <property type="term" value="P:response to salicylic acid"/>
    <property type="evidence" value="ECO:0007669"/>
    <property type="project" value="UniProtKB-ARBA"/>
</dbReference>
<comment type="subcellular location">
    <subcellularLocation>
        <location evidence="1">Nucleus</location>
    </subcellularLocation>
</comment>
<dbReference type="Proteomes" id="UP000604825">
    <property type="component" value="Unassembled WGS sequence"/>
</dbReference>
<evidence type="ECO:0000256" key="4">
    <source>
        <dbReference type="ARBA" id="ARBA00023163"/>
    </source>
</evidence>
<keyword evidence="3" id="KW-0238">DNA-binding</keyword>
<proteinExistence type="inferred from homology"/>
<dbReference type="AlphaFoldDB" id="A0A811NC04"/>
<sequence length="353" mass="37846">MALNTDLTNSRLPSWIKQLSLPSCRSVSSLVQGVLDMHHSSGSPSGVVDGNGGCGGLVVTELGHIKELVTQLEVHLGGSSPDLCKHLASQISSITERSISLLITTSTIDGTTRKRSAVASPLSDASDAPFLKATKKRKTMDKKRHEVRVSSAGGGIDHPADDGHSWRKYGQKEILGAKHPRDYYRCTHRHSQGCAATKQVQRTDEDPTFFDVVYLGDHTCVQRAAGQAAADAQAPEDNANPGASSLLRSLSSRLMVKTEGQAVETEQQLRGWDAPTPFCFSSTPAMATGCLLPECSPFSAPSTSNNWGVSPATSDFNHVVSFPPFEVTMYQSSTCGHDGFHDDLDIDVSSFFA</sequence>
<keyword evidence="5" id="KW-0539">Nucleus</keyword>
<evidence type="ECO:0000256" key="6">
    <source>
        <dbReference type="ARBA" id="ARBA00060850"/>
    </source>
</evidence>
<feature type="region of interest" description="Disordered" evidence="7">
    <location>
        <begin position="135"/>
        <end position="165"/>
    </location>
</feature>
<evidence type="ECO:0000313" key="9">
    <source>
        <dbReference type="EMBL" id="CAD6219658.1"/>
    </source>
</evidence>
<dbReference type="EMBL" id="CAJGYO010000003">
    <property type="protein sequence ID" value="CAD6219658.1"/>
    <property type="molecule type" value="Genomic_DNA"/>
</dbReference>
<dbReference type="GO" id="GO:0010193">
    <property type="term" value="P:response to ozone"/>
    <property type="evidence" value="ECO:0007669"/>
    <property type="project" value="UniProtKB-ARBA"/>
</dbReference>
<evidence type="ECO:0000256" key="7">
    <source>
        <dbReference type="SAM" id="MobiDB-lite"/>
    </source>
</evidence>
<keyword evidence="2" id="KW-0805">Transcription regulation</keyword>
<gene>
    <name evidence="9" type="ORF">NCGR_LOCUS13287</name>
</gene>
<evidence type="ECO:0000256" key="3">
    <source>
        <dbReference type="ARBA" id="ARBA00023125"/>
    </source>
</evidence>
<comment type="caution">
    <text evidence="9">The sequence shown here is derived from an EMBL/GenBank/DDBJ whole genome shotgun (WGS) entry which is preliminary data.</text>
</comment>
<accession>A0A811NC04</accession>
<evidence type="ECO:0000256" key="1">
    <source>
        <dbReference type="ARBA" id="ARBA00004123"/>
    </source>
</evidence>
<organism evidence="9 10">
    <name type="scientific">Miscanthus lutarioriparius</name>
    <dbReference type="NCBI Taxonomy" id="422564"/>
    <lineage>
        <taxon>Eukaryota</taxon>
        <taxon>Viridiplantae</taxon>
        <taxon>Streptophyta</taxon>
        <taxon>Embryophyta</taxon>
        <taxon>Tracheophyta</taxon>
        <taxon>Spermatophyta</taxon>
        <taxon>Magnoliopsida</taxon>
        <taxon>Liliopsida</taxon>
        <taxon>Poales</taxon>
        <taxon>Poaceae</taxon>
        <taxon>PACMAD clade</taxon>
        <taxon>Panicoideae</taxon>
        <taxon>Andropogonodae</taxon>
        <taxon>Andropogoneae</taxon>
        <taxon>Saccharinae</taxon>
        <taxon>Miscanthus</taxon>
    </lineage>
</organism>
<dbReference type="Pfam" id="PF03106">
    <property type="entry name" value="WRKY"/>
    <property type="match status" value="1"/>
</dbReference>
<dbReference type="PROSITE" id="PS50811">
    <property type="entry name" value="WRKY"/>
    <property type="match status" value="1"/>
</dbReference>
<dbReference type="SUPFAM" id="SSF118290">
    <property type="entry name" value="WRKY DNA-binding domain"/>
    <property type="match status" value="1"/>
</dbReference>
<comment type="similarity">
    <text evidence="6">Belongs to the WRKY group III family.</text>
</comment>
<evidence type="ECO:0000259" key="8">
    <source>
        <dbReference type="PROSITE" id="PS50811"/>
    </source>
</evidence>
<dbReference type="PANTHER" id="PTHR32096:SF143">
    <property type="entry name" value="OS09G0334500 PROTEIN"/>
    <property type="match status" value="1"/>
</dbReference>
<keyword evidence="4" id="KW-0804">Transcription</keyword>
<dbReference type="GO" id="GO:0000976">
    <property type="term" value="F:transcription cis-regulatory region binding"/>
    <property type="evidence" value="ECO:0007669"/>
    <property type="project" value="TreeGrafter"/>
</dbReference>
<dbReference type="FunFam" id="2.20.25.80:FF:000009">
    <property type="entry name" value="WRKY transcription factor 53"/>
    <property type="match status" value="1"/>
</dbReference>
<name>A0A811NC04_9POAL</name>
<dbReference type="InterPro" id="IPR003657">
    <property type="entry name" value="WRKY_dom"/>
</dbReference>
<reference evidence="9" key="1">
    <citation type="submission" date="2020-10" db="EMBL/GenBank/DDBJ databases">
        <authorList>
            <person name="Han B."/>
            <person name="Lu T."/>
            <person name="Zhao Q."/>
            <person name="Huang X."/>
            <person name="Zhao Y."/>
        </authorList>
    </citation>
    <scope>NUCLEOTIDE SEQUENCE</scope>
</reference>
<dbReference type="InterPro" id="IPR044810">
    <property type="entry name" value="WRKY_plant"/>
</dbReference>
<evidence type="ECO:0000313" key="10">
    <source>
        <dbReference type="Proteomes" id="UP000604825"/>
    </source>
</evidence>
<feature type="domain" description="WRKY" evidence="8">
    <location>
        <begin position="161"/>
        <end position="218"/>
    </location>
</feature>
<dbReference type="PANTHER" id="PTHR32096">
    <property type="entry name" value="WRKY TRANSCRIPTION FACTOR 30-RELATED-RELATED"/>
    <property type="match status" value="1"/>
</dbReference>
<dbReference type="Gene3D" id="2.20.25.80">
    <property type="entry name" value="WRKY domain"/>
    <property type="match status" value="1"/>
</dbReference>
<dbReference type="GO" id="GO:0003700">
    <property type="term" value="F:DNA-binding transcription factor activity"/>
    <property type="evidence" value="ECO:0007669"/>
    <property type="project" value="InterPro"/>
</dbReference>
<dbReference type="SMART" id="SM00774">
    <property type="entry name" value="WRKY"/>
    <property type="match status" value="1"/>
</dbReference>
<evidence type="ECO:0000256" key="2">
    <source>
        <dbReference type="ARBA" id="ARBA00023015"/>
    </source>
</evidence>
<keyword evidence="10" id="KW-1185">Reference proteome</keyword>
<dbReference type="GO" id="GO:0005634">
    <property type="term" value="C:nucleus"/>
    <property type="evidence" value="ECO:0007669"/>
    <property type="project" value="UniProtKB-SubCell"/>
</dbReference>
<dbReference type="GO" id="GO:0042542">
    <property type="term" value="P:response to hydrogen peroxide"/>
    <property type="evidence" value="ECO:0007669"/>
    <property type="project" value="UniProtKB-ARBA"/>
</dbReference>
<dbReference type="InterPro" id="IPR036576">
    <property type="entry name" value="WRKY_dom_sf"/>
</dbReference>